<accession>A0A0V1DJM4</accession>
<dbReference type="AlphaFoldDB" id="A0A0V1DJM4"/>
<dbReference type="EMBL" id="JYDR01003413">
    <property type="protein sequence ID" value="KRY61601.1"/>
    <property type="molecule type" value="Genomic_DNA"/>
</dbReference>
<reference evidence="1 2" key="1">
    <citation type="submission" date="2015-01" db="EMBL/GenBank/DDBJ databases">
        <title>Evolution of Trichinella species and genotypes.</title>
        <authorList>
            <person name="Korhonen P.K."/>
            <person name="Edoardo P."/>
            <person name="Giuseppe L.R."/>
            <person name="Gasser R.B."/>
        </authorList>
    </citation>
    <scope>NUCLEOTIDE SEQUENCE [LARGE SCALE GENOMIC DNA]</scope>
    <source>
        <strain evidence="1">ISS13</strain>
    </source>
</reference>
<evidence type="ECO:0000313" key="1">
    <source>
        <dbReference type="EMBL" id="KRY61601.1"/>
    </source>
</evidence>
<gene>
    <name evidence="1" type="ORF">T4A_10296</name>
</gene>
<protein>
    <submittedName>
        <fullName evidence="1">Uncharacterized protein</fullName>
    </submittedName>
</protein>
<proteinExistence type="predicted"/>
<evidence type="ECO:0000313" key="2">
    <source>
        <dbReference type="Proteomes" id="UP000054632"/>
    </source>
</evidence>
<organism evidence="1 2">
    <name type="scientific">Trichinella pseudospiralis</name>
    <name type="common">Parasitic roundworm</name>
    <dbReference type="NCBI Taxonomy" id="6337"/>
    <lineage>
        <taxon>Eukaryota</taxon>
        <taxon>Metazoa</taxon>
        <taxon>Ecdysozoa</taxon>
        <taxon>Nematoda</taxon>
        <taxon>Enoplea</taxon>
        <taxon>Dorylaimia</taxon>
        <taxon>Trichinellida</taxon>
        <taxon>Trichinellidae</taxon>
        <taxon>Trichinella</taxon>
    </lineage>
</organism>
<comment type="caution">
    <text evidence="1">The sequence shown here is derived from an EMBL/GenBank/DDBJ whole genome shotgun (WGS) entry which is preliminary data.</text>
</comment>
<sequence length="56" mass="6868">MDSKPVTVKQCLRLREILWYSRILEPFGIWFWYSLIISKTVIAYCNEIRTIYSLYF</sequence>
<dbReference type="Proteomes" id="UP000054632">
    <property type="component" value="Unassembled WGS sequence"/>
</dbReference>
<name>A0A0V1DJM4_TRIPS</name>